<dbReference type="EMBL" id="AP024525">
    <property type="protein sequence ID" value="BCT78074.1"/>
    <property type="molecule type" value="Genomic_DNA"/>
</dbReference>
<evidence type="ECO:0000313" key="3">
    <source>
        <dbReference type="Proteomes" id="UP001319861"/>
    </source>
</evidence>
<evidence type="ECO:0000313" key="2">
    <source>
        <dbReference type="EMBL" id="BCT78074.1"/>
    </source>
</evidence>
<dbReference type="Gene3D" id="3.40.50.300">
    <property type="entry name" value="P-loop containing nucleotide triphosphate hydrolases"/>
    <property type="match status" value="1"/>
</dbReference>
<dbReference type="InterPro" id="IPR041664">
    <property type="entry name" value="AAA_16"/>
</dbReference>
<evidence type="ECO:0000259" key="1">
    <source>
        <dbReference type="Pfam" id="PF13191"/>
    </source>
</evidence>
<dbReference type="Proteomes" id="UP001319861">
    <property type="component" value="Chromosome"/>
</dbReference>
<reference evidence="2 3" key="1">
    <citation type="journal article" date="2021" name="J. Biosci. Bioeng.">
        <title>Identification and characterization of a chc gene cluster responsible for the aromatization pathway of cyclohexanecarboxylate degradation in Sinomonas cyclohexanicum ATCC 51369.</title>
        <authorList>
            <person name="Yamamoto T."/>
            <person name="Hasegawa Y."/>
            <person name="Lau P.C.K."/>
            <person name="Iwaki H."/>
        </authorList>
    </citation>
    <scope>NUCLEOTIDE SEQUENCE [LARGE SCALE GENOMIC DNA]</scope>
    <source>
        <strain evidence="2 3">ATCC 51369</strain>
    </source>
</reference>
<dbReference type="SUPFAM" id="SSF52540">
    <property type="entry name" value="P-loop containing nucleoside triphosphate hydrolases"/>
    <property type="match status" value="1"/>
</dbReference>
<gene>
    <name evidence="2" type="ORF">SCMU_39160</name>
</gene>
<dbReference type="RefSeq" id="WP_229230711.1">
    <property type="nucleotide sequence ID" value="NZ_AP024525.1"/>
</dbReference>
<dbReference type="Pfam" id="PF13191">
    <property type="entry name" value="AAA_16"/>
    <property type="match status" value="1"/>
</dbReference>
<organism evidence="2 3">
    <name type="scientific">Sinomonas cyclohexanicum</name>
    <name type="common">Corynebacterium cyclohexanicum</name>
    <dbReference type="NCBI Taxonomy" id="322009"/>
    <lineage>
        <taxon>Bacteria</taxon>
        <taxon>Bacillati</taxon>
        <taxon>Actinomycetota</taxon>
        <taxon>Actinomycetes</taxon>
        <taxon>Micrococcales</taxon>
        <taxon>Micrococcaceae</taxon>
        <taxon>Sinomonas</taxon>
    </lineage>
</organism>
<dbReference type="InterPro" id="IPR027417">
    <property type="entry name" value="P-loop_NTPase"/>
</dbReference>
<accession>A0ABM7Q0I6</accession>
<keyword evidence="3" id="KW-1185">Reference proteome</keyword>
<protein>
    <submittedName>
        <fullName evidence="2">ATPase</fullName>
    </submittedName>
</protein>
<name>A0ABM7Q0I6_SINCY</name>
<feature type="domain" description="Orc1-like AAA ATPase" evidence="1">
    <location>
        <begin position="19"/>
        <end position="191"/>
    </location>
</feature>
<sequence length="398" mass="43002">MEPQLNPYNPGSGVPPRFLAGRDPEIRAFDLLVARTELSMPARPMVLSGLRGVGKTVLLNRLKGIADHHGWLTVKLEGRPGDGGACDIRRASRSPELQVASRRYVSQIGAAPVKRLLGTVTSFSTTIGIDGISLGVDVDPARASTGHMDIDLQDVVEDVGQALRTLRKGFAVFIDEMQDVDDELLAALVTVQHHAVQNELPFFVTGAGLPNLPARLADARSYAERLFDYRQIGKLDHDQAAESLTVPADQMGQSYSDAALAAVLEASGRYPYFIQEFGSAMWEVATTSPFTGDEAQEAVRVGQQRLDAGFFPSRWDRATPRERDYMNAMAADGDGPTATGAIAARLGKKVTSLGPTRAQLIAKGLIYPPEYGKVAFTVPGMAEFIARQYQELGGEMST</sequence>
<proteinExistence type="predicted"/>